<dbReference type="AlphaFoldDB" id="A0A2U1NXB8"/>
<dbReference type="InterPro" id="IPR026961">
    <property type="entry name" value="PGG_dom"/>
</dbReference>
<sequence length="159" mass="17357">MLIVVTLIATTSFAAAFTVPGGFDGNEGSKQGMPILLKRLAFQLFMVANTIAFSCSSSVLGAYTMLLVYRMKADELDDADHKRIHNTIYGMHYLTGFALLAMGIAFVTGIYVVLTPYLGFAIFLCVLSSIIILSMSSSSEMGFLASVYITSIWLDREHD</sequence>
<protein>
    <submittedName>
        <fullName evidence="4">Ankyrin repeat-containing protein</fullName>
    </submittedName>
</protein>
<keyword evidence="1" id="KW-1133">Transmembrane helix</keyword>
<dbReference type="OrthoDB" id="10040922at2759"/>
<accession>A0A2U1NXB8</accession>
<dbReference type="PANTHER" id="PTHR24177:SF463">
    <property type="entry name" value="OS09G0331600 PROTEIN"/>
    <property type="match status" value="1"/>
</dbReference>
<gene>
    <name evidence="4" type="ORF">CTI12_AA218990</name>
</gene>
<feature type="chain" id="PRO_5015570748" evidence="2">
    <location>
        <begin position="17"/>
        <end position="159"/>
    </location>
</feature>
<evidence type="ECO:0000256" key="1">
    <source>
        <dbReference type="SAM" id="Phobius"/>
    </source>
</evidence>
<keyword evidence="5" id="KW-1185">Reference proteome</keyword>
<feature type="domain" description="PGG" evidence="3">
    <location>
        <begin position="1"/>
        <end position="113"/>
    </location>
</feature>
<dbReference type="PANTHER" id="PTHR24177">
    <property type="entry name" value="CASKIN"/>
    <property type="match status" value="1"/>
</dbReference>
<reference evidence="4 5" key="1">
    <citation type="journal article" date="2018" name="Mol. Plant">
        <title>The genome of Artemisia annua provides insight into the evolution of Asteraceae family and artemisinin biosynthesis.</title>
        <authorList>
            <person name="Shen Q."/>
            <person name="Zhang L."/>
            <person name="Liao Z."/>
            <person name="Wang S."/>
            <person name="Yan T."/>
            <person name="Shi P."/>
            <person name="Liu M."/>
            <person name="Fu X."/>
            <person name="Pan Q."/>
            <person name="Wang Y."/>
            <person name="Lv Z."/>
            <person name="Lu X."/>
            <person name="Zhang F."/>
            <person name="Jiang W."/>
            <person name="Ma Y."/>
            <person name="Chen M."/>
            <person name="Hao X."/>
            <person name="Li L."/>
            <person name="Tang Y."/>
            <person name="Lv G."/>
            <person name="Zhou Y."/>
            <person name="Sun X."/>
            <person name="Brodelius P.E."/>
            <person name="Rose J.K.C."/>
            <person name="Tang K."/>
        </authorList>
    </citation>
    <scope>NUCLEOTIDE SEQUENCE [LARGE SCALE GENOMIC DNA]</scope>
    <source>
        <strain evidence="5">cv. Huhao1</strain>
        <tissue evidence="4">Leaf</tissue>
    </source>
</reference>
<name>A0A2U1NXB8_ARTAN</name>
<evidence type="ECO:0000256" key="2">
    <source>
        <dbReference type="SAM" id="SignalP"/>
    </source>
</evidence>
<feature type="transmembrane region" description="Helical" evidence="1">
    <location>
        <begin position="117"/>
        <end position="135"/>
    </location>
</feature>
<evidence type="ECO:0000313" key="5">
    <source>
        <dbReference type="Proteomes" id="UP000245207"/>
    </source>
</evidence>
<dbReference type="GO" id="GO:0016020">
    <property type="term" value="C:membrane"/>
    <property type="evidence" value="ECO:0007669"/>
    <property type="project" value="TreeGrafter"/>
</dbReference>
<evidence type="ECO:0000259" key="3">
    <source>
        <dbReference type="Pfam" id="PF13962"/>
    </source>
</evidence>
<keyword evidence="2" id="KW-0732">Signal</keyword>
<organism evidence="4 5">
    <name type="scientific">Artemisia annua</name>
    <name type="common">Sweet wormwood</name>
    <dbReference type="NCBI Taxonomy" id="35608"/>
    <lineage>
        <taxon>Eukaryota</taxon>
        <taxon>Viridiplantae</taxon>
        <taxon>Streptophyta</taxon>
        <taxon>Embryophyta</taxon>
        <taxon>Tracheophyta</taxon>
        <taxon>Spermatophyta</taxon>
        <taxon>Magnoliopsida</taxon>
        <taxon>eudicotyledons</taxon>
        <taxon>Gunneridae</taxon>
        <taxon>Pentapetalae</taxon>
        <taxon>asterids</taxon>
        <taxon>campanulids</taxon>
        <taxon>Asterales</taxon>
        <taxon>Asteraceae</taxon>
        <taxon>Asteroideae</taxon>
        <taxon>Anthemideae</taxon>
        <taxon>Artemisiinae</taxon>
        <taxon>Artemisia</taxon>
    </lineage>
</organism>
<comment type="caution">
    <text evidence="4">The sequence shown here is derived from an EMBL/GenBank/DDBJ whole genome shotgun (WGS) entry which is preliminary data.</text>
</comment>
<proteinExistence type="predicted"/>
<feature type="signal peptide" evidence="2">
    <location>
        <begin position="1"/>
        <end position="16"/>
    </location>
</feature>
<dbReference type="Pfam" id="PF13962">
    <property type="entry name" value="PGG"/>
    <property type="match status" value="1"/>
</dbReference>
<dbReference type="Proteomes" id="UP000245207">
    <property type="component" value="Unassembled WGS sequence"/>
</dbReference>
<feature type="transmembrane region" description="Helical" evidence="1">
    <location>
        <begin position="42"/>
        <end position="69"/>
    </location>
</feature>
<dbReference type="EMBL" id="PKPP01002040">
    <property type="protein sequence ID" value="PWA78080.1"/>
    <property type="molecule type" value="Genomic_DNA"/>
</dbReference>
<evidence type="ECO:0000313" key="4">
    <source>
        <dbReference type="EMBL" id="PWA78080.1"/>
    </source>
</evidence>
<feature type="transmembrane region" description="Helical" evidence="1">
    <location>
        <begin position="90"/>
        <end position="111"/>
    </location>
</feature>
<keyword evidence="1" id="KW-0472">Membrane</keyword>
<dbReference type="STRING" id="35608.A0A2U1NXB8"/>
<keyword evidence="1" id="KW-0812">Transmembrane</keyword>